<feature type="transmembrane region" description="Helical" evidence="1">
    <location>
        <begin position="136"/>
        <end position="158"/>
    </location>
</feature>
<proteinExistence type="predicted"/>
<dbReference type="Pfam" id="PF02364">
    <property type="entry name" value="Glucan_synthase"/>
    <property type="match status" value="1"/>
</dbReference>
<keyword evidence="1" id="KW-0812">Transmembrane</keyword>
<dbReference type="GO" id="GO:0000148">
    <property type="term" value="C:1,3-beta-D-glucan synthase complex"/>
    <property type="evidence" value="ECO:0007669"/>
    <property type="project" value="InterPro"/>
</dbReference>
<reference evidence="3" key="1">
    <citation type="journal article" date="2019" name="Sci. Rep.">
        <title>Draft genome of Tanacetum cinerariifolium, the natural source of mosquito coil.</title>
        <authorList>
            <person name="Yamashiro T."/>
            <person name="Shiraishi A."/>
            <person name="Satake H."/>
            <person name="Nakayama K."/>
        </authorList>
    </citation>
    <scope>NUCLEOTIDE SEQUENCE</scope>
</reference>
<dbReference type="GO" id="GO:0006075">
    <property type="term" value="P:(1-&gt;3)-beta-D-glucan biosynthetic process"/>
    <property type="evidence" value="ECO:0007669"/>
    <property type="project" value="InterPro"/>
</dbReference>
<evidence type="ECO:0000259" key="2">
    <source>
        <dbReference type="Pfam" id="PF02364"/>
    </source>
</evidence>
<keyword evidence="1" id="KW-0472">Membrane</keyword>
<evidence type="ECO:0000313" key="3">
    <source>
        <dbReference type="EMBL" id="GFB07391.1"/>
    </source>
</evidence>
<gene>
    <name evidence="3" type="ORF">Tci_679362</name>
</gene>
<feature type="transmembrane region" description="Helical" evidence="1">
    <location>
        <begin position="12"/>
        <end position="36"/>
    </location>
</feature>
<accession>A0A699KRA6</accession>
<name>A0A699KRA6_TANCI</name>
<dbReference type="InterPro" id="IPR003440">
    <property type="entry name" value="Glyco_trans_48_dom"/>
</dbReference>
<dbReference type="EMBL" id="BKCJ010546381">
    <property type="protein sequence ID" value="GFB07391.1"/>
    <property type="molecule type" value="Genomic_DNA"/>
</dbReference>
<feature type="domain" description="Glycosyl transferase 48" evidence="2">
    <location>
        <begin position="56"/>
        <end position="214"/>
    </location>
</feature>
<dbReference type="AlphaFoldDB" id="A0A699KRA6"/>
<feature type="transmembrane region" description="Helical" evidence="1">
    <location>
        <begin position="105"/>
        <end position="124"/>
    </location>
</feature>
<keyword evidence="1" id="KW-1133">Transmembrane helix</keyword>
<feature type="transmembrane region" description="Helical" evidence="1">
    <location>
        <begin position="48"/>
        <end position="67"/>
    </location>
</feature>
<dbReference type="PANTHER" id="PTHR12741">
    <property type="entry name" value="LYST-INTERACTING PROTEIN LIP5 DOPAMINE RESPONSIVE PROTEIN DRG-1"/>
    <property type="match status" value="1"/>
</dbReference>
<dbReference type="GO" id="GO:0005886">
    <property type="term" value="C:plasma membrane"/>
    <property type="evidence" value="ECO:0007669"/>
    <property type="project" value="TreeGrafter"/>
</dbReference>
<dbReference type="GO" id="GO:0003843">
    <property type="term" value="F:1,3-beta-D-glucan synthase activity"/>
    <property type="evidence" value="ECO:0007669"/>
    <property type="project" value="InterPro"/>
</dbReference>
<dbReference type="PANTHER" id="PTHR12741:SF47">
    <property type="entry name" value="CALLOSE SYNTHASE 9"/>
    <property type="match status" value="1"/>
</dbReference>
<sequence length="228" mass="25983">MLSFYYTSVGYYFFNWLMVITLYILLYGQLIIALSGIRVAHMFIHQDLLALLLIIYPAIYMILGSLLEQNFEKARISYFTMQKSGSSTFFTFSLGTRMHWFGRTILHGGSGVCSLLFLSCSFIEVAKGRLSLPLPLALSAVINAHIMELLLLVYCGLFGLKEAPELKNNIVRTSGTILALALILAPFLFDPSDYTDHDHKEDYEEWKHWLYSSGDESWVCINCVLIVY</sequence>
<comment type="caution">
    <text evidence="3">The sequence shown here is derived from an EMBL/GenBank/DDBJ whole genome shotgun (WGS) entry which is preliminary data.</text>
</comment>
<protein>
    <recommendedName>
        <fullName evidence="2">Glycosyl transferase 48 domain-containing protein</fullName>
    </recommendedName>
</protein>
<evidence type="ECO:0000256" key="1">
    <source>
        <dbReference type="SAM" id="Phobius"/>
    </source>
</evidence>
<organism evidence="3">
    <name type="scientific">Tanacetum cinerariifolium</name>
    <name type="common">Dalmatian daisy</name>
    <name type="synonym">Chrysanthemum cinerariifolium</name>
    <dbReference type="NCBI Taxonomy" id="118510"/>
    <lineage>
        <taxon>Eukaryota</taxon>
        <taxon>Viridiplantae</taxon>
        <taxon>Streptophyta</taxon>
        <taxon>Embryophyta</taxon>
        <taxon>Tracheophyta</taxon>
        <taxon>Spermatophyta</taxon>
        <taxon>Magnoliopsida</taxon>
        <taxon>eudicotyledons</taxon>
        <taxon>Gunneridae</taxon>
        <taxon>Pentapetalae</taxon>
        <taxon>asterids</taxon>
        <taxon>campanulids</taxon>
        <taxon>Asterales</taxon>
        <taxon>Asteraceae</taxon>
        <taxon>Asteroideae</taxon>
        <taxon>Anthemideae</taxon>
        <taxon>Anthemidinae</taxon>
        <taxon>Tanacetum</taxon>
    </lineage>
</organism>
<feature type="transmembrane region" description="Helical" evidence="1">
    <location>
        <begin position="170"/>
        <end position="189"/>
    </location>
</feature>